<keyword evidence="2" id="KW-1133">Transmembrane helix</keyword>
<evidence type="ECO:0000256" key="1">
    <source>
        <dbReference type="SAM" id="MobiDB-lite"/>
    </source>
</evidence>
<dbReference type="InterPro" id="IPR049326">
    <property type="entry name" value="Rhodopsin_dom_fungi"/>
</dbReference>
<dbReference type="AlphaFoldDB" id="A0AA43QVC6"/>
<feature type="transmembrane region" description="Helical" evidence="2">
    <location>
        <begin position="90"/>
        <end position="112"/>
    </location>
</feature>
<feature type="domain" description="5'-3' DNA helicase ZGRF1-like N-terminal" evidence="3">
    <location>
        <begin position="259"/>
        <end position="326"/>
    </location>
</feature>
<feature type="domain" description="Rhodopsin" evidence="4">
    <location>
        <begin position="23"/>
        <end position="250"/>
    </location>
</feature>
<dbReference type="InterPro" id="IPR018838">
    <property type="entry name" value="ZGRF1-like_N"/>
</dbReference>
<feature type="compositionally biased region" description="Basic and acidic residues" evidence="1">
    <location>
        <begin position="400"/>
        <end position="430"/>
    </location>
</feature>
<feature type="transmembrane region" description="Helical" evidence="2">
    <location>
        <begin position="190"/>
        <end position="212"/>
    </location>
</feature>
<protein>
    <submittedName>
        <fullName evidence="5">Uncharacterized protein</fullName>
    </submittedName>
</protein>
<feature type="compositionally biased region" description="Polar residues" evidence="1">
    <location>
        <begin position="568"/>
        <end position="582"/>
    </location>
</feature>
<feature type="compositionally biased region" description="Polar residues" evidence="1">
    <location>
        <begin position="442"/>
        <end position="451"/>
    </location>
</feature>
<dbReference type="PANTHER" id="PTHR39614">
    <property type="entry name" value="INTEGRAL MEMBRANE PROTEIN"/>
    <property type="match status" value="1"/>
</dbReference>
<reference evidence="5" key="1">
    <citation type="journal article" date="2023" name="Genome Biol. Evol.">
        <title>First Whole Genome Sequence and Flow Cytometry Genome Size Data for the Lichen-Forming Fungus Ramalina farinacea (Ascomycota).</title>
        <authorList>
            <person name="Llewellyn T."/>
            <person name="Mian S."/>
            <person name="Hill R."/>
            <person name="Leitch I.J."/>
            <person name="Gaya E."/>
        </authorList>
    </citation>
    <scope>NUCLEOTIDE SEQUENCE</scope>
    <source>
        <strain evidence="5">LIQ254RAFAR</strain>
    </source>
</reference>
<evidence type="ECO:0000256" key="2">
    <source>
        <dbReference type="SAM" id="Phobius"/>
    </source>
</evidence>
<dbReference type="Pfam" id="PF20684">
    <property type="entry name" value="Fung_rhodopsin"/>
    <property type="match status" value="1"/>
</dbReference>
<feature type="transmembrane region" description="Helical" evidence="2">
    <location>
        <begin position="153"/>
        <end position="178"/>
    </location>
</feature>
<name>A0AA43QVC6_9LECA</name>
<organism evidence="5 6">
    <name type="scientific">Ramalina farinacea</name>
    <dbReference type="NCBI Taxonomy" id="258253"/>
    <lineage>
        <taxon>Eukaryota</taxon>
        <taxon>Fungi</taxon>
        <taxon>Dikarya</taxon>
        <taxon>Ascomycota</taxon>
        <taxon>Pezizomycotina</taxon>
        <taxon>Lecanoromycetes</taxon>
        <taxon>OSLEUM clade</taxon>
        <taxon>Lecanoromycetidae</taxon>
        <taxon>Lecanorales</taxon>
        <taxon>Lecanorineae</taxon>
        <taxon>Ramalinaceae</taxon>
        <taxon>Ramalina</taxon>
    </lineage>
</organism>
<dbReference type="EMBL" id="JAPUFD010000018">
    <property type="protein sequence ID" value="MDI1492274.1"/>
    <property type="molecule type" value="Genomic_DNA"/>
</dbReference>
<keyword evidence="2" id="KW-0812">Transmembrane</keyword>
<feature type="region of interest" description="Disordered" evidence="1">
    <location>
        <begin position="342"/>
        <end position="599"/>
    </location>
</feature>
<sequence length="647" mass="71372">MVTSDDRGPLIEVSVYLVLSSSILATIIKVVTKILIARKLQGDDWTAGEVSAYEKAGYAAELQYILAIALTKMVTLHFLATLARERRKKLYVKAAVGCNAVWALVAFLVVAFQCEAPRVWAITSGVCVNRVSLSSCLQALLEYSVIDRYQPAFWTVLSTIDILVDVAVTALPIIVLYTLQVTWARKMNTIVAFGGRLLVIPVTIIRLVYIYSSDGSLDPTFDKFNQELTTDIATALSVIVAVISFIKPFLDSIETGVLASKQKRWQDGHLRFHTFNKRVMVYDVPRNYIGDTHWRESDLVQDGDEFELDRGVLIQVGEIVGSVTQDLSALLEKRTKAAEIQVEGETAPKPNVRPKAVQPAVTASREPKPSQILRPKPLNAVLGTPKGRIGRAAFPTKSPFDLRAETENNARQDDHAPKRRRIESPAERNRPQPVYPRPAVIDQQTAKSNGDTPARAKGGHTAQGDNVPPVATKRIPHAAPIDNGQSKNGSRDARPERREGDTARAPLDITSPDRHNVAAAKRQSTNSSHANETSGKTKSSKGKGEPRFEGVSETAATHCKRPAINEGTVISKSAPSSVQHPTPSHEEPRSQSRLQMKARKPRKKLMYRDLLPQRSIEEAVQSVSQQLVYIDWNRIGLRAGCKDSMKD</sequence>
<accession>A0AA43QVC6</accession>
<feature type="compositionally biased region" description="Polar residues" evidence="1">
    <location>
        <begin position="522"/>
        <end position="532"/>
    </location>
</feature>
<keyword evidence="6" id="KW-1185">Reference proteome</keyword>
<gene>
    <name evidence="5" type="ORF">OHK93_003486</name>
</gene>
<dbReference type="PANTHER" id="PTHR39614:SF2">
    <property type="entry name" value="INTEGRAL MEMBRANE PROTEIN"/>
    <property type="match status" value="1"/>
</dbReference>
<proteinExistence type="predicted"/>
<feature type="transmembrane region" description="Helical" evidence="2">
    <location>
        <begin position="13"/>
        <end position="31"/>
    </location>
</feature>
<evidence type="ECO:0000259" key="3">
    <source>
        <dbReference type="Pfam" id="PF10382"/>
    </source>
</evidence>
<comment type="caution">
    <text evidence="5">The sequence shown here is derived from an EMBL/GenBank/DDBJ whole genome shotgun (WGS) entry which is preliminary data.</text>
</comment>
<feature type="compositionally biased region" description="Basic and acidic residues" evidence="1">
    <location>
        <begin position="489"/>
        <end position="502"/>
    </location>
</feature>
<dbReference type="Pfam" id="PF10382">
    <property type="entry name" value="ZGRF1-like_N"/>
    <property type="match status" value="1"/>
</dbReference>
<evidence type="ECO:0000313" key="5">
    <source>
        <dbReference type="EMBL" id="MDI1492274.1"/>
    </source>
</evidence>
<evidence type="ECO:0000313" key="6">
    <source>
        <dbReference type="Proteomes" id="UP001161017"/>
    </source>
</evidence>
<evidence type="ECO:0000259" key="4">
    <source>
        <dbReference type="Pfam" id="PF20684"/>
    </source>
</evidence>
<keyword evidence="2" id="KW-0472">Membrane</keyword>
<dbReference type="Proteomes" id="UP001161017">
    <property type="component" value="Unassembled WGS sequence"/>
</dbReference>